<dbReference type="Proteomes" id="UP000887579">
    <property type="component" value="Unplaced"/>
</dbReference>
<reference evidence="2" key="1">
    <citation type="submission" date="2022-11" db="UniProtKB">
        <authorList>
            <consortium name="WormBaseParasite"/>
        </authorList>
    </citation>
    <scope>IDENTIFICATION</scope>
</reference>
<evidence type="ECO:0000313" key="2">
    <source>
        <dbReference type="WBParaSite" id="ES5_v2.g27728.t1"/>
    </source>
</evidence>
<accession>A0AC34GD87</accession>
<organism evidence="1 2">
    <name type="scientific">Panagrolaimus sp. ES5</name>
    <dbReference type="NCBI Taxonomy" id="591445"/>
    <lineage>
        <taxon>Eukaryota</taxon>
        <taxon>Metazoa</taxon>
        <taxon>Ecdysozoa</taxon>
        <taxon>Nematoda</taxon>
        <taxon>Chromadorea</taxon>
        <taxon>Rhabditida</taxon>
        <taxon>Tylenchina</taxon>
        <taxon>Panagrolaimomorpha</taxon>
        <taxon>Panagrolaimoidea</taxon>
        <taxon>Panagrolaimidae</taxon>
        <taxon>Panagrolaimus</taxon>
    </lineage>
</organism>
<dbReference type="WBParaSite" id="ES5_v2.g27728.t1">
    <property type="protein sequence ID" value="ES5_v2.g27728.t1"/>
    <property type="gene ID" value="ES5_v2.g27728"/>
</dbReference>
<sequence>AHKLVLKRRSTKFAKLLDQLEKDKKSKPRSPTSSSSTAADDKLHIHHSTFETVKEGVMYCYDLQCSDILSADSASKLLIFSNEFEIKDLKKNIEEFCIENLSVSNAIAFANASIQAKSESLKQKCFEFLLTCMKDGTAVKNIEKINAEMKETLFFKSFYAKCEAPTSA</sequence>
<name>A0AC34GD87_9BILA</name>
<evidence type="ECO:0000313" key="1">
    <source>
        <dbReference type="Proteomes" id="UP000887579"/>
    </source>
</evidence>
<proteinExistence type="predicted"/>
<protein>
    <submittedName>
        <fullName evidence="2">BTB domain-containing protein</fullName>
    </submittedName>
</protein>